<feature type="domain" description="DUF1468" evidence="2">
    <location>
        <begin position="13"/>
        <end position="146"/>
    </location>
</feature>
<keyword evidence="1" id="KW-1133">Transmembrane helix</keyword>
<feature type="transmembrane region" description="Helical" evidence="1">
    <location>
        <begin position="119"/>
        <end position="137"/>
    </location>
</feature>
<evidence type="ECO:0000313" key="4">
    <source>
        <dbReference type="Proteomes" id="UP000186806"/>
    </source>
</evidence>
<dbReference type="RefSeq" id="WP_075369934.1">
    <property type="nucleotide sequence ID" value="NZ_MSDQ01000033.1"/>
</dbReference>
<dbReference type="Pfam" id="PF07331">
    <property type="entry name" value="TctB"/>
    <property type="match status" value="1"/>
</dbReference>
<name>A0A1Q8T9Y6_9GAMM</name>
<accession>A0A1Q8T9Y6</accession>
<dbReference type="InterPro" id="IPR009936">
    <property type="entry name" value="DUF1468"/>
</dbReference>
<keyword evidence="4" id="KW-1185">Reference proteome</keyword>
<sequence>MILRVNTDLAAGIFGLLFASLLWFPREEMGRLSLIFPRAILLITAVVSAVLVIKAFTSPAERQILIEGSPKRILLMILVLFAWWYLIGVLGFVTSTFVVFFGIVWYLASIEQRVSFNRILAWLPVAAIIVGLFYFAFTDILQVSLPEGLFF</sequence>
<feature type="transmembrane region" description="Helical" evidence="1">
    <location>
        <begin position="7"/>
        <end position="24"/>
    </location>
</feature>
<organism evidence="3 4">
    <name type="scientific">Chromohalobacter japonicus</name>
    <dbReference type="NCBI Taxonomy" id="223900"/>
    <lineage>
        <taxon>Bacteria</taxon>
        <taxon>Pseudomonadati</taxon>
        <taxon>Pseudomonadota</taxon>
        <taxon>Gammaproteobacteria</taxon>
        <taxon>Oceanospirillales</taxon>
        <taxon>Halomonadaceae</taxon>
        <taxon>Chromohalobacter</taxon>
    </lineage>
</organism>
<proteinExistence type="predicted"/>
<feature type="transmembrane region" description="Helical" evidence="1">
    <location>
        <begin position="36"/>
        <end position="53"/>
    </location>
</feature>
<dbReference type="EMBL" id="MSDQ01000033">
    <property type="protein sequence ID" value="OLO10482.1"/>
    <property type="molecule type" value="Genomic_DNA"/>
</dbReference>
<keyword evidence="1" id="KW-0812">Transmembrane</keyword>
<evidence type="ECO:0000313" key="3">
    <source>
        <dbReference type="EMBL" id="OLO10482.1"/>
    </source>
</evidence>
<evidence type="ECO:0000259" key="2">
    <source>
        <dbReference type="Pfam" id="PF07331"/>
    </source>
</evidence>
<reference evidence="3 4" key="1">
    <citation type="submission" date="2016-12" db="EMBL/GenBank/DDBJ databases">
        <title>Draft genome sequences of strains Salinicola socius SMB35, Salinicola sp. MH3R3-1 and Chromohalobacter sp. SMB17 from the Verkhnekamsk potash mining region of Russia.</title>
        <authorList>
            <person name="Mavrodi D.V."/>
            <person name="Olsson B.E."/>
            <person name="Korsakova E.S."/>
            <person name="Pyankova A."/>
            <person name="Mavrodi O.V."/>
            <person name="Plotnikova E.G."/>
        </authorList>
    </citation>
    <scope>NUCLEOTIDE SEQUENCE [LARGE SCALE GENOMIC DNA]</scope>
    <source>
        <strain evidence="3 4">SMB17</strain>
    </source>
</reference>
<evidence type="ECO:0000256" key="1">
    <source>
        <dbReference type="SAM" id="Phobius"/>
    </source>
</evidence>
<keyword evidence="1" id="KW-0472">Membrane</keyword>
<dbReference type="Proteomes" id="UP000186806">
    <property type="component" value="Unassembled WGS sequence"/>
</dbReference>
<gene>
    <name evidence="3" type="ORF">BTW10_14080</name>
</gene>
<feature type="transmembrane region" description="Helical" evidence="1">
    <location>
        <begin position="74"/>
        <end position="107"/>
    </location>
</feature>
<protein>
    <recommendedName>
        <fullName evidence="2">DUF1468 domain-containing protein</fullName>
    </recommendedName>
</protein>
<comment type="caution">
    <text evidence="3">The sequence shown here is derived from an EMBL/GenBank/DDBJ whole genome shotgun (WGS) entry which is preliminary data.</text>
</comment>
<dbReference type="AlphaFoldDB" id="A0A1Q8T9Y6"/>